<evidence type="ECO:0000259" key="6">
    <source>
        <dbReference type="Pfam" id="PF04932"/>
    </source>
</evidence>
<keyword evidence="2 5" id="KW-0812">Transmembrane</keyword>
<feature type="transmembrane region" description="Helical" evidence="5">
    <location>
        <begin position="250"/>
        <end position="267"/>
    </location>
</feature>
<name>A0A7V8FZ55_9BURK</name>
<accession>A0A7V8FZ55</accession>
<evidence type="ECO:0000256" key="5">
    <source>
        <dbReference type="SAM" id="Phobius"/>
    </source>
</evidence>
<comment type="subcellular location">
    <subcellularLocation>
        <location evidence="1">Membrane</location>
        <topology evidence="1">Multi-pass membrane protein</topology>
    </subcellularLocation>
</comment>
<evidence type="ECO:0000313" key="7">
    <source>
        <dbReference type="EMBL" id="KAF1047003.1"/>
    </source>
</evidence>
<feature type="transmembrane region" description="Helical" evidence="5">
    <location>
        <begin position="202"/>
        <end position="220"/>
    </location>
</feature>
<gene>
    <name evidence="7" type="ORF">GAK35_00800</name>
</gene>
<organism evidence="7 8">
    <name type="scientific">Herbaspirillum frisingense</name>
    <dbReference type="NCBI Taxonomy" id="92645"/>
    <lineage>
        <taxon>Bacteria</taxon>
        <taxon>Pseudomonadati</taxon>
        <taxon>Pseudomonadota</taxon>
        <taxon>Betaproteobacteria</taxon>
        <taxon>Burkholderiales</taxon>
        <taxon>Oxalobacteraceae</taxon>
        <taxon>Herbaspirillum</taxon>
    </lineage>
</organism>
<dbReference type="InterPro" id="IPR051533">
    <property type="entry name" value="WaaL-like"/>
</dbReference>
<dbReference type="InterPro" id="IPR007016">
    <property type="entry name" value="O-antigen_ligase-rel_domated"/>
</dbReference>
<dbReference type="EMBL" id="WNDX01000015">
    <property type="protein sequence ID" value="KAF1047003.1"/>
    <property type="molecule type" value="Genomic_DNA"/>
</dbReference>
<feature type="transmembrane region" description="Helical" evidence="5">
    <location>
        <begin position="167"/>
        <end position="190"/>
    </location>
</feature>
<evidence type="ECO:0000256" key="2">
    <source>
        <dbReference type="ARBA" id="ARBA00022692"/>
    </source>
</evidence>
<keyword evidence="4 5" id="KW-0472">Membrane</keyword>
<feature type="transmembrane region" description="Helical" evidence="5">
    <location>
        <begin position="136"/>
        <end position="155"/>
    </location>
</feature>
<feature type="transmembrane region" description="Helical" evidence="5">
    <location>
        <begin position="50"/>
        <end position="68"/>
    </location>
</feature>
<dbReference type="AlphaFoldDB" id="A0A7V8FZ55"/>
<evidence type="ECO:0000256" key="3">
    <source>
        <dbReference type="ARBA" id="ARBA00022989"/>
    </source>
</evidence>
<comment type="caution">
    <text evidence="7">The sequence shown here is derived from an EMBL/GenBank/DDBJ whole genome shotgun (WGS) entry which is preliminary data.</text>
</comment>
<evidence type="ECO:0000313" key="8">
    <source>
        <dbReference type="Proteomes" id="UP000462435"/>
    </source>
</evidence>
<dbReference type="PANTHER" id="PTHR37422:SF13">
    <property type="entry name" value="LIPOPOLYSACCHARIDE BIOSYNTHESIS PROTEIN PA4999-RELATED"/>
    <property type="match status" value="1"/>
</dbReference>
<feature type="transmembrane region" description="Helical" evidence="5">
    <location>
        <begin position="226"/>
        <end position="243"/>
    </location>
</feature>
<dbReference type="GO" id="GO:0016020">
    <property type="term" value="C:membrane"/>
    <property type="evidence" value="ECO:0007669"/>
    <property type="project" value="UniProtKB-SubCell"/>
</dbReference>
<feature type="transmembrane region" description="Helical" evidence="5">
    <location>
        <begin position="112"/>
        <end position="129"/>
    </location>
</feature>
<reference evidence="8" key="1">
    <citation type="journal article" date="2020" name="MBio">
        <title>Horizontal gene transfer to a defensive symbiont with a reduced genome amongst a multipartite beetle microbiome.</title>
        <authorList>
            <person name="Waterworth S.C."/>
            <person name="Florez L.V."/>
            <person name="Rees E.R."/>
            <person name="Hertweck C."/>
            <person name="Kaltenpoth M."/>
            <person name="Kwan J.C."/>
        </authorList>
    </citation>
    <scope>NUCLEOTIDE SEQUENCE [LARGE SCALE GENOMIC DNA]</scope>
</reference>
<evidence type="ECO:0000256" key="1">
    <source>
        <dbReference type="ARBA" id="ARBA00004141"/>
    </source>
</evidence>
<dbReference type="Proteomes" id="UP000462435">
    <property type="component" value="Unassembled WGS sequence"/>
</dbReference>
<proteinExistence type="predicted"/>
<feature type="domain" description="O-antigen ligase-related" evidence="6">
    <location>
        <begin position="211"/>
        <end position="363"/>
    </location>
</feature>
<feature type="transmembrane region" description="Helical" evidence="5">
    <location>
        <begin position="348"/>
        <end position="375"/>
    </location>
</feature>
<dbReference type="PANTHER" id="PTHR37422">
    <property type="entry name" value="TEICHURONIC ACID BIOSYNTHESIS PROTEIN TUAE"/>
    <property type="match status" value="1"/>
</dbReference>
<feature type="transmembrane region" description="Helical" evidence="5">
    <location>
        <begin position="21"/>
        <end position="44"/>
    </location>
</feature>
<sequence length="443" mass="49091">MQQSFVERDATGGRAVNQESLVSVPMQWAMFVVVAIFVVLGISVDKIAGISYHLMLLLGLIAVFLRGRRSINSLLHSCRTLWPLYLSASGFTICLILSQFLIGNGSPKDFNFALRFQGFFLLFWFFCHFPPRFFRWLGWGFTFGALIGAANTFWMTKGGVLRDHPNFMPLIAYTELSAILGALAVFSIKWDESLPSRIRKHAIALKLLAGLSGLYSIYLYQSRGAWLAIPVFVIAACVLFIPGTHVVRKIGAALLVMIAIGIVYGSTDSVKQRLHAVQTDVVAFENKSDVNTSLGARFQLWKGSLRLYRENMLIGVGINGYSRALSRLADQGVISRDSAHYPHSHNEVLFTAVLFGTCGIAALLALYFGPVVYFIRYARAQPLPAKVAAVMGVTLCLAFVSDGLVDVMFIWRECGLFYTVLLAVLMAALFRFRQPAPDFIARA</sequence>
<feature type="transmembrane region" description="Helical" evidence="5">
    <location>
        <begin position="415"/>
        <end position="432"/>
    </location>
</feature>
<evidence type="ECO:0000256" key="4">
    <source>
        <dbReference type="ARBA" id="ARBA00023136"/>
    </source>
</evidence>
<protein>
    <recommendedName>
        <fullName evidence="6">O-antigen ligase-related domain-containing protein</fullName>
    </recommendedName>
</protein>
<feature type="transmembrane region" description="Helical" evidence="5">
    <location>
        <begin position="387"/>
        <end position="409"/>
    </location>
</feature>
<dbReference type="Pfam" id="PF04932">
    <property type="entry name" value="Wzy_C"/>
    <property type="match status" value="1"/>
</dbReference>
<keyword evidence="3 5" id="KW-1133">Transmembrane helix</keyword>
<feature type="transmembrane region" description="Helical" evidence="5">
    <location>
        <begin position="80"/>
        <end position="100"/>
    </location>
</feature>